<feature type="region of interest" description="Disordered" evidence="2">
    <location>
        <begin position="581"/>
        <end position="601"/>
    </location>
</feature>
<name>A8P6L3_COPC7</name>
<dbReference type="GeneID" id="6015784"/>
<organism evidence="3 4">
    <name type="scientific">Coprinopsis cinerea (strain Okayama-7 / 130 / ATCC MYA-4618 / FGSC 9003)</name>
    <name type="common">Inky cap fungus</name>
    <name type="synonym">Hormographiella aspergillata</name>
    <dbReference type="NCBI Taxonomy" id="240176"/>
    <lineage>
        <taxon>Eukaryota</taxon>
        <taxon>Fungi</taxon>
        <taxon>Dikarya</taxon>
        <taxon>Basidiomycota</taxon>
        <taxon>Agaricomycotina</taxon>
        <taxon>Agaricomycetes</taxon>
        <taxon>Agaricomycetidae</taxon>
        <taxon>Agaricales</taxon>
        <taxon>Agaricineae</taxon>
        <taxon>Psathyrellaceae</taxon>
        <taxon>Coprinopsis</taxon>
    </lineage>
</organism>
<evidence type="ECO:0000256" key="2">
    <source>
        <dbReference type="SAM" id="MobiDB-lite"/>
    </source>
</evidence>
<reference evidence="3 4" key="1">
    <citation type="journal article" date="2010" name="Proc. Natl. Acad. Sci. U.S.A.">
        <title>Insights into evolution of multicellular fungi from the assembled chromosomes of the mushroom Coprinopsis cinerea (Coprinus cinereus).</title>
        <authorList>
            <person name="Stajich J.E."/>
            <person name="Wilke S.K."/>
            <person name="Ahren D."/>
            <person name="Au C.H."/>
            <person name="Birren B.W."/>
            <person name="Borodovsky M."/>
            <person name="Burns C."/>
            <person name="Canback B."/>
            <person name="Casselton L.A."/>
            <person name="Cheng C.K."/>
            <person name="Deng J."/>
            <person name="Dietrich F.S."/>
            <person name="Fargo D.C."/>
            <person name="Farman M.L."/>
            <person name="Gathman A.C."/>
            <person name="Goldberg J."/>
            <person name="Guigo R."/>
            <person name="Hoegger P.J."/>
            <person name="Hooker J.B."/>
            <person name="Huggins A."/>
            <person name="James T.Y."/>
            <person name="Kamada T."/>
            <person name="Kilaru S."/>
            <person name="Kodira C."/>
            <person name="Kues U."/>
            <person name="Kupfer D."/>
            <person name="Kwan H.S."/>
            <person name="Lomsadze A."/>
            <person name="Li W."/>
            <person name="Lilly W.W."/>
            <person name="Ma L.J."/>
            <person name="Mackey A.J."/>
            <person name="Manning G."/>
            <person name="Martin F."/>
            <person name="Muraguchi H."/>
            <person name="Natvig D.O."/>
            <person name="Palmerini H."/>
            <person name="Ramesh M.A."/>
            <person name="Rehmeyer C.J."/>
            <person name="Roe B.A."/>
            <person name="Shenoy N."/>
            <person name="Stanke M."/>
            <person name="Ter-Hovhannisyan V."/>
            <person name="Tunlid A."/>
            <person name="Velagapudi R."/>
            <person name="Vision T.J."/>
            <person name="Zeng Q."/>
            <person name="Zolan M.E."/>
            <person name="Pukkila P.J."/>
        </authorList>
    </citation>
    <scope>NUCLEOTIDE SEQUENCE [LARGE SCALE GENOMIC DNA]</scope>
    <source>
        <strain evidence="4">Okayama-7 / 130 / ATCC MYA-4618 / FGSC 9003</strain>
    </source>
</reference>
<evidence type="ECO:0000313" key="4">
    <source>
        <dbReference type="Proteomes" id="UP000001861"/>
    </source>
</evidence>
<accession>A8P6L3</accession>
<dbReference type="KEGG" id="cci:CC1G_07892"/>
<dbReference type="OrthoDB" id="3156934at2759"/>
<dbReference type="AlphaFoldDB" id="A8P6L3"/>
<dbReference type="Gene3D" id="3.80.10.10">
    <property type="entry name" value="Ribonuclease Inhibitor"/>
    <property type="match status" value="1"/>
</dbReference>
<evidence type="ECO:0000256" key="1">
    <source>
        <dbReference type="SAM" id="Coils"/>
    </source>
</evidence>
<dbReference type="HOGENOM" id="CLU_024199_2_2_1"/>
<dbReference type="SUPFAM" id="SSF52047">
    <property type="entry name" value="RNI-like"/>
    <property type="match status" value="1"/>
</dbReference>
<dbReference type="STRING" id="240176.A8P6L3"/>
<comment type="caution">
    <text evidence="3">The sequence shown here is derived from an EMBL/GenBank/DDBJ whole genome shotgun (WGS) entry which is preliminary data.</text>
</comment>
<dbReference type="VEuPathDB" id="FungiDB:CC1G_07892"/>
<evidence type="ECO:0000313" key="3">
    <source>
        <dbReference type="EMBL" id="EAU82610.2"/>
    </source>
</evidence>
<dbReference type="EMBL" id="AACS02000005">
    <property type="protein sequence ID" value="EAU82610.2"/>
    <property type="molecule type" value="Genomic_DNA"/>
</dbReference>
<protein>
    <submittedName>
        <fullName evidence="3">Uncharacterized protein</fullName>
    </submittedName>
</protein>
<proteinExistence type="predicted"/>
<gene>
    <name evidence="3" type="ORF">CC1G_07892</name>
</gene>
<feature type="compositionally biased region" description="Acidic residues" evidence="2">
    <location>
        <begin position="585"/>
        <end position="601"/>
    </location>
</feature>
<sequence>MSEPSPDRTPVPASDNVAEERDQRAAQRDFIDSRIAELEEEIRRLKSDRNELTEIARLPPEILSQVFIHYQQFCTSAPWWHGEVWRFDWTEVTHVSRFWRSTALGCRTLWSDIDTCLNAPWAVAMFERSKQSPISFRFSERSASSKPEVADIIRKVFSQQHRLKGLNIDGYDDFVCQQLEQLTSPTPILECLQLRAPTTRPHTLWLGGSERPMLRKLKLEGYKLPSWTAPSPMFPALISLKVTLPLRLEAGDSVPSAQDFFQGIEAMPNLRELYLEATTPVPPLATPRRVTRLPKLELFRIDAYSFREFEYVLRHLVLPSPSLSSKFELSNLSEDPPATVAIAAFGEAMSRTLSPVYRSLTVQYNGRRGGATIQCHSTVMEDHNDITTPTIDQPPDLTIILYYSRFVHCDKLLAALPLNDVLTLDLDINHSPEVFEALSHLPSVHTISLERRHTSQDFFRYICNNHALDLLQSESQPSDNSVPSDSSSKQNFKARARGNLPRLKHFASLKRLVVKSADFGEIDIESFLDWLMFRYELGGEIEELQFNGCLKLYKDDVQRIGEVVASVTWDGVWVVRSPYGHGDSDFEDSGDSGFDDSEDSD</sequence>
<feature type="region of interest" description="Disordered" evidence="2">
    <location>
        <begin position="1"/>
        <end position="25"/>
    </location>
</feature>
<dbReference type="InterPro" id="IPR032675">
    <property type="entry name" value="LRR_dom_sf"/>
</dbReference>
<keyword evidence="1" id="KW-0175">Coiled coil</keyword>
<dbReference type="InParanoid" id="A8P6L3"/>
<feature type="coiled-coil region" evidence="1">
    <location>
        <begin position="28"/>
        <end position="55"/>
    </location>
</feature>
<keyword evidence="4" id="KW-1185">Reference proteome</keyword>
<dbReference type="Proteomes" id="UP000001861">
    <property type="component" value="Unassembled WGS sequence"/>
</dbReference>
<dbReference type="eggNOG" id="ENOG502RD3Y">
    <property type="taxonomic scope" value="Eukaryota"/>
</dbReference>
<dbReference type="RefSeq" id="XP_001839177.2">
    <property type="nucleotide sequence ID" value="XM_001839125.2"/>
</dbReference>